<organism evidence="5 6">
    <name type="scientific">Lapidilactobacillus gannanensis</name>
    <dbReference type="NCBI Taxonomy" id="2486002"/>
    <lineage>
        <taxon>Bacteria</taxon>
        <taxon>Bacillati</taxon>
        <taxon>Bacillota</taxon>
        <taxon>Bacilli</taxon>
        <taxon>Lactobacillales</taxon>
        <taxon>Lactobacillaceae</taxon>
        <taxon>Lapidilactobacillus</taxon>
    </lineage>
</organism>
<dbReference type="PIRSF" id="PIRSF030050">
    <property type="entry name" value="UCP030050_HTH"/>
    <property type="match status" value="1"/>
</dbReference>
<keyword evidence="6" id="KW-1185">Reference proteome</keyword>
<dbReference type="EMBL" id="JBHTOH010000014">
    <property type="protein sequence ID" value="MFD1410245.1"/>
    <property type="molecule type" value="Genomic_DNA"/>
</dbReference>
<dbReference type="InterPro" id="IPR011991">
    <property type="entry name" value="ArsR-like_HTH"/>
</dbReference>
<accession>A0ABW4BL57</accession>
<dbReference type="Pfam" id="PF01022">
    <property type="entry name" value="HTH_5"/>
    <property type="match status" value="1"/>
</dbReference>
<feature type="domain" description="HTH arsR-type" evidence="4">
    <location>
        <begin position="1"/>
        <end position="99"/>
    </location>
</feature>
<gene>
    <name evidence="5" type="ORF">ACFQ4R_01230</name>
</gene>
<evidence type="ECO:0000256" key="2">
    <source>
        <dbReference type="ARBA" id="ARBA00023125"/>
    </source>
</evidence>
<evidence type="ECO:0000313" key="5">
    <source>
        <dbReference type="EMBL" id="MFD1410245.1"/>
    </source>
</evidence>
<dbReference type="PANTHER" id="PTHR43132:SF2">
    <property type="entry name" value="ARSENICAL RESISTANCE OPERON REPRESSOR ARSR-RELATED"/>
    <property type="match status" value="1"/>
</dbReference>
<protein>
    <submittedName>
        <fullName evidence="5">ArsR/SmtB family transcription factor</fullName>
    </submittedName>
</protein>
<dbReference type="PROSITE" id="PS50987">
    <property type="entry name" value="HTH_ARSR_2"/>
    <property type="match status" value="1"/>
</dbReference>
<dbReference type="Proteomes" id="UP001597191">
    <property type="component" value="Unassembled WGS sequence"/>
</dbReference>
<dbReference type="InterPro" id="IPR001845">
    <property type="entry name" value="HTH_ArsR_DNA-bd_dom"/>
</dbReference>
<evidence type="ECO:0000313" key="6">
    <source>
        <dbReference type="Proteomes" id="UP001597191"/>
    </source>
</evidence>
<dbReference type="Gene3D" id="1.10.10.10">
    <property type="entry name" value="Winged helix-like DNA-binding domain superfamily/Winged helix DNA-binding domain"/>
    <property type="match status" value="1"/>
</dbReference>
<keyword evidence="3" id="KW-0804">Transcription</keyword>
<dbReference type="InterPro" id="IPR051011">
    <property type="entry name" value="Metal_resp_trans_reg"/>
</dbReference>
<reference evidence="6" key="1">
    <citation type="journal article" date="2019" name="Int. J. Syst. Evol. Microbiol.">
        <title>The Global Catalogue of Microorganisms (GCM) 10K type strain sequencing project: providing services to taxonomists for standard genome sequencing and annotation.</title>
        <authorList>
            <consortium name="The Broad Institute Genomics Platform"/>
            <consortium name="The Broad Institute Genome Sequencing Center for Infectious Disease"/>
            <person name="Wu L."/>
            <person name="Ma J."/>
        </authorList>
    </citation>
    <scope>NUCLEOTIDE SEQUENCE [LARGE SCALE GENOMIC DNA]</scope>
    <source>
        <strain evidence="6">CCM 8937</strain>
    </source>
</reference>
<keyword evidence="2" id="KW-0238">DNA-binding</keyword>
<dbReference type="SMART" id="SM00418">
    <property type="entry name" value="HTH_ARSR"/>
    <property type="match status" value="1"/>
</dbReference>
<dbReference type="RefSeq" id="WP_125646931.1">
    <property type="nucleotide sequence ID" value="NZ_JBHTOH010000014.1"/>
</dbReference>
<dbReference type="CDD" id="cd00090">
    <property type="entry name" value="HTH_ARSR"/>
    <property type="match status" value="1"/>
</dbReference>
<dbReference type="SUPFAM" id="SSF46785">
    <property type="entry name" value="Winged helix' DNA-binding domain"/>
    <property type="match status" value="1"/>
</dbReference>
<sequence length="301" mass="34009">MQLDISNDSLPVYEALASDVRLNIIRLLSKNKMNIKDLAKALNISSAIVTKHINKLETAGLIKTERIPGKSGLQRISILKVDQINIEFPQKIYHSFENYESSIPVGHFVDYKVSPTCGLATTSHFIGEVDEPKYFMDSERMDAGILWFTKGFVDYKTPNLLKPKEKLEQIEISFEISSEFPFTNNEWPSDISFSLNGIDLGTWTSPGDFGDARGKYTPTWWPTNINQYGLLKTLRITKDNGTYIDGDPLSSINISDFKNIEDIWDFKIEVKADAEHVGGVTLFGSGFGNHDQNIVFKVYYS</sequence>
<dbReference type="InterPro" id="IPR036390">
    <property type="entry name" value="WH_DNA-bd_sf"/>
</dbReference>
<name>A0ABW4BL57_9LACO</name>
<dbReference type="PANTHER" id="PTHR43132">
    <property type="entry name" value="ARSENICAL RESISTANCE OPERON REPRESSOR ARSR-RELATED"/>
    <property type="match status" value="1"/>
</dbReference>
<evidence type="ECO:0000256" key="3">
    <source>
        <dbReference type="ARBA" id="ARBA00023163"/>
    </source>
</evidence>
<dbReference type="InterPro" id="IPR016943">
    <property type="entry name" value="UCP030050_HTH"/>
</dbReference>
<evidence type="ECO:0000259" key="4">
    <source>
        <dbReference type="PROSITE" id="PS50987"/>
    </source>
</evidence>
<proteinExistence type="predicted"/>
<evidence type="ECO:0000256" key="1">
    <source>
        <dbReference type="ARBA" id="ARBA00023015"/>
    </source>
</evidence>
<keyword evidence="1" id="KW-0805">Transcription regulation</keyword>
<comment type="caution">
    <text evidence="5">The sequence shown here is derived from an EMBL/GenBank/DDBJ whole genome shotgun (WGS) entry which is preliminary data.</text>
</comment>
<dbReference type="InterPro" id="IPR036388">
    <property type="entry name" value="WH-like_DNA-bd_sf"/>
</dbReference>